<comment type="similarity">
    <text evidence="2">Belongs to the SNF7 family.</text>
</comment>
<reference evidence="8" key="1">
    <citation type="journal article" date="2012" name="PLoS Genet.">
        <title>Comparative analysis of the genomes of two field isolates of the rice blast fungus Magnaporthe oryzae.</title>
        <authorList>
            <person name="Xue M."/>
            <person name="Yang J."/>
            <person name="Li Z."/>
            <person name="Hu S."/>
            <person name="Yao N."/>
            <person name="Dean R.A."/>
            <person name="Zhao W."/>
            <person name="Shen M."/>
            <person name="Zhang H."/>
            <person name="Li C."/>
            <person name="Liu L."/>
            <person name="Cao L."/>
            <person name="Xu X."/>
            <person name="Xing Y."/>
            <person name="Hsiang T."/>
            <person name="Zhang Z."/>
            <person name="Xu J.R."/>
            <person name="Peng Y.L."/>
        </authorList>
    </citation>
    <scope>NUCLEOTIDE SEQUENCE</scope>
    <source>
        <strain evidence="8">Y34</strain>
    </source>
</reference>
<name>A0AA97P3T9_PYRO3</name>
<dbReference type="PANTHER" id="PTHR22761">
    <property type="entry name" value="CHARGED MULTIVESICULAR BODY PROTEIN"/>
    <property type="match status" value="1"/>
</dbReference>
<dbReference type="EMBL" id="JH793935">
    <property type="protein sequence ID" value="ELQ41456.1"/>
    <property type="molecule type" value="Genomic_DNA"/>
</dbReference>
<protein>
    <submittedName>
        <fullName evidence="8">Charged multivesicular body protein 6</fullName>
    </submittedName>
</protein>
<accession>A0AA97P3T9</accession>
<dbReference type="InterPro" id="IPR005024">
    <property type="entry name" value="Snf7_fam"/>
</dbReference>
<keyword evidence="3" id="KW-0813">Transport</keyword>
<dbReference type="GO" id="GO:0000815">
    <property type="term" value="C:ESCRT III complex"/>
    <property type="evidence" value="ECO:0007669"/>
    <property type="project" value="TreeGrafter"/>
</dbReference>
<evidence type="ECO:0000256" key="7">
    <source>
        <dbReference type="SAM" id="MobiDB-lite"/>
    </source>
</evidence>
<dbReference type="Gene3D" id="1.10.287.1060">
    <property type="entry name" value="ESAT-6-like"/>
    <property type="match status" value="1"/>
</dbReference>
<gene>
    <name evidence="8" type="ORF">OOU_Y34scaffold00278g24</name>
</gene>
<dbReference type="GO" id="GO:0006900">
    <property type="term" value="P:vesicle budding from membrane"/>
    <property type="evidence" value="ECO:0007669"/>
    <property type="project" value="TreeGrafter"/>
</dbReference>
<feature type="compositionally biased region" description="Basic and acidic residues" evidence="7">
    <location>
        <begin position="154"/>
        <end position="163"/>
    </location>
</feature>
<evidence type="ECO:0000256" key="4">
    <source>
        <dbReference type="ARBA" id="ARBA00022753"/>
    </source>
</evidence>
<evidence type="ECO:0000256" key="1">
    <source>
        <dbReference type="ARBA" id="ARBA00004608"/>
    </source>
</evidence>
<keyword evidence="6" id="KW-0472">Membrane</keyword>
<dbReference type="PANTHER" id="PTHR22761:SF5">
    <property type="entry name" value="CHARGED MULTIVESICULAR BODY PROTEIN 6"/>
    <property type="match status" value="1"/>
</dbReference>
<dbReference type="Pfam" id="PF03357">
    <property type="entry name" value="Snf7"/>
    <property type="match status" value="1"/>
</dbReference>
<proteinExistence type="inferred from homology"/>
<evidence type="ECO:0000256" key="6">
    <source>
        <dbReference type="ARBA" id="ARBA00023136"/>
    </source>
</evidence>
<dbReference type="GO" id="GO:0015031">
    <property type="term" value="P:protein transport"/>
    <property type="evidence" value="ECO:0007669"/>
    <property type="project" value="UniProtKB-KW"/>
</dbReference>
<feature type="region of interest" description="Disordered" evidence="7">
    <location>
        <begin position="102"/>
        <end position="163"/>
    </location>
</feature>
<evidence type="ECO:0000256" key="5">
    <source>
        <dbReference type="ARBA" id="ARBA00022927"/>
    </source>
</evidence>
<feature type="compositionally biased region" description="Acidic residues" evidence="7">
    <location>
        <begin position="108"/>
        <end position="118"/>
    </location>
</feature>
<dbReference type="GO" id="GO:0032511">
    <property type="term" value="P:late endosome to vacuole transport via multivesicular body sorting pathway"/>
    <property type="evidence" value="ECO:0007669"/>
    <property type="project" value="TreeGrafter"/>
</dbReference>
<comment type="subcellular location">
    <subcellularLocation>
        <location evidence="1">Endosome membrane</location>
    </subcellularLocation>
</comment>
<dbReference type="AlphaFoldDB" id="A0AA97P3T9"/>
<sequence length="163" mass="18054">MGNSGSKVTAQDKAILDLKNQRDKLHRYQKKITILTDKETEIAKRMLEQGDKKRALLALRRKKYQESLLAKTDAQLDQLEKLANSVEFALIQKDVEISEMLGNSMSNQDEDEVEDELAALEAEVNGVSALPNAPQTNLPKVKDPVAAESTAVKPDAEREAIPA</sequence>
<evidence type="ECO:0000313" key="8">
    <source>
        <dbReference type="EMBL" id="ELQ41456.1"/>
    </source>
</evidence>
<dbReference type="GO" id="GO:0005771">
    <property type="term" value="C:multivesicular body"/>
    <property type="evidence" value="ECO:0007669"/>
    <property type="project" value="TreeGrafter"/>
</dbReference>
<dbReference type="Proteomes" id="UP000011086">
    <property type="component" value="Unassembled WGS sequence"/>
</dbReference>
<evidence type="ECO:0000256" key="2">
    <source>
        <dbReference type="ARBA" id="ARBA00006190"/>
    </source>
</evidence>
<keyword evidence="5" id="KW-0653">Protein transport</keyword>
<evidence type="ECO:0000256" key="3">
    <source>
        <dbReference type="ARBA" id="ARBA00022448"/>
    </source>
</evidence>
<keyword evidence="4" id="KW-0967">Endosome</keyword>
<organism evidence="8">
    <name type="scientific">Pyricularia oryzae (strain Y34)</name>
    <name type="common">Rice blast fungus</name>
    <name type="synonym">Magnaporthe oryzae</name>
    <dbReference type="NCBI Taxonomy" id="1143189"/>
    <lineage>
        <taxon>Eukaryota</taxon>
        <taxon>Fungi</taxon>
        <taxon>Dikarya</taxon>
        <taxon>Ascomycota</taxon>
        <taxon>Pezizomycotina</taxon>
        <taxon>Sordariomycetes</taxon>
        <taxon>Sordariomycetidae</taxon>
        <taxon>Magnaporthales</taxon>
        <taxon>Pyriculariaceae</taxon>
        <taxon>Pyricularia</taxon>
    </lineage>
</organism>